<evidence type="ECO:0000256" key="6">
    <source>
        <dbReference type="ARBA" id="ARBA00023136"/>
    </source>
</evidence>
<dbReference type="EMBL" id="JBBPCC010000021">
    <property type="protein sequence ID" value="MEK8131448.1"/>
    <property type="molecule type" value="Genomic_DNA"/>
</dbReference>
<gene>
    <name evidence="13" type="ORF">WMW72_26415</name>
</gene>
<evidence type="ECO:0000313" key="13">
    <source>
        <dbReference type="EMBL" id="MEK8131448.1"/>
    </source>
</evidence>
<keyword evidence="14" id="KW-1185">Reference proteome</keyword>
<keyword evidence="5 10" id="KW-1133">Transmembrane helix</keyword>
<sequence length="727" mass="78192">MKKTWSSLLESLQHAGKTLLAKLASRSTPSGSGGAGGTAGLANTGEGLQVNPLKSVGVKLFAIFFFCIVFFVLIVGLISYAKSKDVIQTKVADATEQTAIQAGQKLDLIYSTYEDLSMQIMLNEDLRKLVTELRTTEANTYNYMDLSRQITDKLNVYAFANKNIKSIHLLSEKGAGVGSSSNAAGGGSAAEQPWFKQIVEAGGQAVWLETSEKGYSQENVISSGASPSFALGRVLKSMTTNQITGVLLIEIKVEVIGDQMKQIDMGDGGSTIVISSSGNYVYNADQALLAKPNTLNLDKSALDKESGQLKTKDGQNQLVFYKSKINGWHLVGLMPVNELVKDAKVIFDITVAMAFGAMLIAIVIGYLLARMIGRPLIQLRNLMKEGEQGNLRVRMAVKGQDEIGQLSVSFNEMMEKITQLVQQTNVSAQEVLGTAGELSEASKKTAMSAKDIAVATEEIATGASSLAVESERGNELTHSIGMQMQSVVSANVIMGTAAGEVQTSSKQGITYMNELIGKTNETESMTRSMVEKVDNLKESTRSIVKILDVLGNISKQTNILSLNATIEAARAGAAGKGFMVVADEIRKLADQSRQSIAIVGQITEKIQNEIEETVQVLSKAYPIFQEQIASVKEADTIFKQVDAQMGGFIERLSEVTESISQLETSQLVLNESMTNVSAVAEESSATSQEVASLSTEQLSISNGLVRLSDKLEELSNSLKQSLSKFQV</sequence>
<comment type="similarity">
    <text evidence="8">Belongs to the methyl-accepting chemotaxis (MCP) protein family.</text>
</comment>
<comment type="subcellular location">
    <subcellularLocation>
        <location evidence="1">Cell membrane</location>
        <topology evidence="1">Multi-pass membrane protein</topology>
    </subcellularLocation>
</comment>
<dbReference type="InterPro" id="IPR033479">
    <property type="entry name" value="dCache_1"/>
</dbReference>
<dbReference type="PROSITE" id="PS50111">
    <property type="entry name" value="CHEMOTAXIS_TRANSDUC_2"/>
    <property type="match status" value="1"/>
</dbReference>
<evidence type="ECO:0000259" key="12">
    <source>
        <dbReference type="PROSITE" id="PS50885"/>
    </source>
</evidence>
<feature type="domain" description="HAMP" evidence="12">
    <location>
        <begin position="370"/>
        <end position="422"/>
    </location>
</feature>
<name>A0ABU9DTP0_9BACL</name>
<evidence type="ECO:0000256" key="3">
    <source>
        <dbReference type="ARBA" id="ARBA00022500"/>
    </source>
</evidence>
<protein>
    <submittedName>
        <fullName evidence="13">Methyl-accepting chemotaxis protein</fullName>
    </submittedName>
</protein>
<accession>A0ABU9DTP0</accession>
<dbReference type="InterPro" id="IPR003660">
    <property type="entry name" value="HAMP_dom"/>
</dbReference>
<evidence type="ECO:0000256" key="4">
    <source>
        <dbReference type="ARBA" id="ARBA00022692"/>
    </source>
</evidence>
<organism evidence="13 14">
    <name type="scientific">Paenibacillus filicis</name>
    <dbReference type="NCBI Taxonomy" id="669464"/>
    <lineage>
        <taxon>Bacteria</taxon>
        <taxon>Bacillati</taxon>
        <taxon>Bacillota</taxon>
        <taxon>Bacilli</taxon>
        <taxon>Bacillales</taxon>
        <taxon>Paenibacillaceae</taxon>
        <taxon>Paenibacillus</taxon>
    </lineage>
</organism>
<evidence type="ECO:0000256" key="9">
    <source>
        <dbReference type="PROSITE-ProRule" id="PRU00284"/>
    </source>
</evidence>
<proteinExistence type="inferred from homology"/>
<dbReference type="Pfam" id="PF02743">
    <property type="entry name" value="dCache_1"/>
    <property type="match status" value="1"/>
</dbReference>
<dbReference type="Proteomes" id="UP001469365">
    <property type="component" value="Unassembled WGS sequence"/>
</dbReference>
<dbReference type="CDD" id="cd12912">
    <property type="entry name" value="PDC2_MCP_like"/>
    <property type="match status" value="1"/>
</dbReference>
<evidence type="ECO:0000259" key="11">
    <source>
        <dbReference type="PROSITE" id="PS50111"/>
    </source>
</evidence>
<dbReference type="SUPFAM" id="SSF58104">
    <property type="entry name" value="Methyl-accepting chemotaxis protein (MCP) signaling domain"/>
    <property type="match status" value="1"/>
</dbReference>
<keyword evidence="7 9" id="KW-0807">Transducer</keyword>
<dbReference type="Gene3D" id="3.30.450.20">
    <property type="entry name" value="PAS domain"/>
    <property type="match status" value="2"/>
</dbReference>
<evidence type="ECO:0000256" key="10">
    <source>
        <dbReference type="SAM" id="Phobius"/>
    </source>
</evidence>
<evidence type="ECO:0000313" key="14">
    <source>
        <dbReference type="Proteomes" id="UP001469365"/>
    </source>
</evidence>
<evidence type="ECO:0000256" key="7">
    <source>
        <dbReference type="ARBA" id="ARBA00023224"/>
    </source>
</evidence>
<dbReference type="Pfam" id="PF00015">
    <property type="entry name" value="MCPsignal"/>
    <property type="match status" value="1"/>
</dbReference>
<dbReference type="Gene3D" id="6.10.340.10">
    <property type="match status" value="1"/>
</dbReference>
<keyword evidence="4 10" id="KW-0812">Transmembrane</keyword>
<dbReference type="SMART" id="SM00304">
    <property type="entry name" value="HAMP"/>
    <property type="match status" value="1"/>
</dbReference>
<feature type="transmembrane region" description="Helical" evidence="10">
    <location>
        <begin position="60"/>
        <end position="80"/>
    </location>
</feature>
<feature type="transmembrane region" description="Helical" evidence="10">
    <location>
        <begin position="345"/>
        <end position="369"/>
    </location>
</feature>
<evidence type="ECO:0000256" key="1">
    <source>
        <dbReference type="ARBA" id="ARBA00004651"/>
    </source>
</evidence>
<dbReference type="PANTHER" id="PTHR32089">
    <property type="entry name" value="METHYL-ACCEPTING CHEMOTAXIS PROTEIN MCPB"/>
    <property type="match status" value="1"/>
</dbReference>
<evidence type="ECO:0000256" key="5">
    <source>
        <dbReference type="ARBA" id="ARBA00022989"/>
    </source>
</evidence>
<dbReference type="CDD" id="cd06225">
    <property type="entry name" value="HAMP"/>
    <property type="match status" value="1"/>
</dbReference>
<keyword evidence="3" id="KW-0145">Chemotaxis</keyword>
<dbReference type="PROSITE" id="PS50885">
    <property type="entry name" value="HAMP"/>
    <property type="match status" value="1"/>
</dbReference>
<dbReference type="Pfam" id="PF00672">
    <property type="entry name" value="HAMP"/>
    <property type="match status" value="1"/>
</dbReference>
<reference evidence="13 14" key="1">
    <citation type="submission" date="2024-04" db="EMBL/GenBank/DDBJ databases">
        <title>draft genome sequnece of Paenibacillus filicis.</title>
        <authorList>
            <person name="Kim D.-U."/>
        </authorList>
    </citation>
    <scope>NUCLEOTIDE SEQUENCE [LARGE SCALE GENOMIC DNA]</scope>
    <source>
        <strain evidence="13 14">KACC14197</strain>
    </source>
</reference>
<dbReference type="PANTHER" id="PTHR32089:SF112">
    <property type="entry name" value="LYSOZYME-LIKE PROTEIN-RELATED"/>
    <property type="match status" value="1"/>
</dbReference>
<comment type="caution">
    <text evidence="13">The sequence shown here is derived from an EMBL/GenBank/DDBJ whole genome shotgun (WGS) entry which is preliminary data.</text>
</comment>
<evidence type="ECO:0000256" key="2">
    <source>
        <dbReference type="ARBA" id="ARBA00022475"/>
    </source>
</evidence>
<dbReference type="Gene3D" id="1.10.287.950">
    <property type="entry name" value="Methyl-accepting chemotaxis protein"/>
    <property type="match status" value="1"/>
</dbReference>
<feature type="domain" description="Methyl-accepting transducer" evidence="11">
    <location>
        <begin position="441"/>
        <end position="691"/>
    </location>
</feature>
<evidence type="ECO:0000256" key="8">
    <source>
        <dbReference type="ARBA" id="ARBA00029447"/>
    </source>
</evidence>
<keyword evidence="6 10" id="KW-0472">Membrane</keyword>
<keyword evidence="2" id="KW-1003">Cell membrane</keyword>
<dbReference type="InterPro" id="IPR004089">
    <property type="entry name" value="MCPsignal_dom"/>
</dbReference>
<dbReference type="SMART" id="SM00283">
    <property type="entry name" value="MA"/>
    <property type="match status" value="1"/>
</dbReference>